<dbReference type="Bgee" id="ENSAMXG00000030589">
    <property type="expression patterns" value="Expressed in heart and 3 other cell types or tissues"/>
</dbReference>
<reference evidence="3" key="2">
    <citation type="journal article" date="2014" name="Nat. Commun.">
        <title>The cavefish genome reveals candidate genes for eye loss.</title>
        <authorList>
            <person name="McGaugh S.E."/>
            <person name="Gross J.B."/>
            <person name="Aken B."/>
            <person name="Blin M."/>
            <person name="Borowsky R."/>
            <person name="Chalopin D."/>
            <person name="Hinaux H."/>
            <person name="Jeffery W.R."/>
            <person name="Keene A."/>
            <person name="Ma L."/>
            <person name="Minx P."/>
            <person name="Murphy D."/>
            <person name="O'Quin K.E."/>
            <person name="Retaux S."/>
            <person name="Rohner N."/>
            <person name="Searle S.M."/>
            <person name="Stahl B.A."/>
            <person name="Tabin C."/>
            <person name="Volff J.N."/>
            <person name="Yoshizawa M."/>
            <person name="Warren W.C."/>
        </authorList>
    </citation>
    <scope>NUCLEOTIDE SEQUENCE [LARGE SCALE GENOMIC DNA]</scope>
    <source>
        <strain evidence="3">female</strain>
    </source>
</reference>
<evidence type="ECO:0000313" key="3">
    <source>
        <dbReference type="Proteomes" id="UP000018467"/>
    </source>
</evidence>
<dbReference type="Proteomes" id="UP000018467">
    <property type="component" value="Unassembled WGS sequence"/>
</dbReference>
<reference evidence="3" key="1">
    <citation type="submission" date="2013-03" db="EMBL/GenBank/DDBJ databases">
        <authorList>
            <person name="Jeffery W."/>
            <person name="Warren W."/>
            <person name="Wilson R.K."/>
        </authorList>
    </citation>
    <scope>NUCLEOTIDE SEQUENCE</scope>
    <source>
        <strain evidence="3">female</strain>
    </source>
</reference>
<name>A0A3B1J6S9_ASTMX</name>
<reference evidence="2" key="3">
    <citation type="submission" date="2025-08" db="UniProtKB">
        <authorList>
            <consortium name="Ensembl"/>
        </authorList>
    </citation>
    <scope>IDENTIFICATION</scope>
</reference>
<dbReference type="InParanoid" id="A0A3B1J6S9"/>
<feature type="compositionally biased region" description="Polar residues" evidence="1">
    <location>
        <begin position="32"/>
        <end position="47"/>
    </location>
</feature>
<proteinExistence type="predicted"/>
<sequence>MKTSRLSGGRWGLALSPRLECSGHNHGSLQLNLPGSSNLLPQRSQGTGTTGGAMPPCQANFFYFLQR</sequence>
<dbReference type="Ensembl" id="ENSAMXT00000051906.1">
    <property type="protein sequence ID" value="ENSAMXP00000037596.1"/>
    <property type="gene ID" value="ENSAMXG00000030589.1"/>
</dbReference>
<organism evidence="2 3">
    <name type="scientific">Astyanax mexicanus</name>
    <name type="common">Blind cave fish</name>
    <name type="synonym">Astyanax fasciatus mexicanus</name>
    <dbReference type="NCBI Taxonomy" id="7994"/>
    <lineage>
        <taxon>Eukaryota</taxon>
        <taxon>Metazoa</taxon>
        <taxon>Chordata</taxon>
        <taxon>Craniata</taxon>
        <taxon>Vertebrata</taxon>
        <taxon>Euteleostomi</taxon>
        <taxon>Actinopterygii</taxon>
        <taxon>Neopterygii</taxon>
        <taxon>Teleostei</taxon>
        <taxon>Ostariophysi</taxon>
        <taxon>Characiformes</taxon>
        <taxon>Characoidei</taxon>
        <taxon>Acestrorhamphidae</taxon>
        <taxon>Acestrorhamphinae</taxon>
        <taxon>Astyanax</taxon>
    </lineage>
</organism>
<evidence type="ECO:0000256" key="1">
    <source>
        <dbReference type="SAM" id="MobiDB-lite"/>
    </source>
</evidence>
<evidence type="ECO:0000313" key="2">
    <source>
        <dbReference type="Ensembl" id="ENSAMXP00000037596.1"/>
    </source>
</evidence>
<dbReference type="AlphaFoldDB" id="A0A3B1J6S9"/>
<reference evidence="2" key="4">
    <citation type="submission" date="2025-09" db="UniProtKB">
        <authorList>
            <consortium name="Ensembl"/>
        </authorList>
    </citation>
    <scope>IDENTIFICATION</scope>
</reference>
<accession>A0A3B1J6S9</accession>
<protein>
    <submittedName>
        <fullName evidence="2">Uncharacterized protein</fullName>
    </submittedName>
</protein>
<keyword evidence="3" id="KW-1185">Reference proteome</keyword>
<feature type="region of interest" description="Disordered" evidence="1">
    <location>
        <begin position="32"/>
        <end position="53"/>
    </location>
</feature>